<name>A0A940WTP7_9BACI</name>
<gene>
    <name evidence="2" type="ORF">J7W16_10485</name>
</gene>
<keyword evidence="1" id="KW-0812">Transmembrane</keyword>
<dbReference type="AlphaFoldDB" id="A0A940WTP7"/>
<evidence type="ECO:0000313" key="2">
    <source>
        <dbReference type="EMBL" id="MBP3951563.1"/>
    </source>
</evidence>
<reference evidence="2" key="1">
    <citation type="submission" date="2021-03" db="EMBL/GenBank/DDBJ databases">
        <title>Bacillus suaedae sp. nov., isolated from Suaeda aralocaspica.</title>
        <authorList>
            <person name="Lei R.F.R."/>
        </authorList>
    </citation>
    <scope>NUCLEOTIDE SEQUENCE</scope>
    <source>
        <strain evidence="2">YZJH907-2</strain>
    </source>
</reference>
<keyword evidence="3" id="KW-1185">Reference proteome</keyword>
<evidence type="ECO:0000256" key="1">
    <source>
        <dbReference type="SAM" id="Phobius"/>
    </source>
</evidence>
<comment type="caution">
    <text evidence="2">The sequence shown here is derived from an EMBL/GenBank/DDBJ whole genome shotgun (WGS) entry which is preliminary data.</text>
</comment>
<dbReference type="RefSeq" id="WP_210597268.1">
    <property type="nucleotide sequence ID" value="NZ_JAGKSQ010000004.1"/>
</dbReference>
<keyword evidence="1" id="KW-0472">Membrane</keyword>
<proteinExistence type="predicted"/>
<dbReference type="Proteomes" id="UP000678228">
    <property type="component" value="Unassembled WGS sequence"/>
</dbReference>
<dbReference type="EMBL" id="JAGKSQ010000004">
    <property type="protein sequence ID" value="MBP3951563.1"/>
    <property type="molecule type" value="Genomic_DNA"/>
</dbReference>
<protein>
    <submittedName>
        <fullName evidence="2">Uncharacterized protein</fullName>
    </submittedName>
</protein>
<feature type="transmembrane region" description="Helical" evidence="1">
    <location>
        <begin position="7"/>
        <end position="24"/>
    </location>
</feature>
<evidence type="ECO:0000313" key="3">
    <source>
        <dbReference type="Proteomes" id="UP000678228"/>
    </source>
</evidence>
<keyword evidence="1" id="KW-1133">Transmembrane helix</keyword>
<organism evidence="2 3">
    <name type="scientific">Halalkalibacter suaedae</name>
    <dbReference type="NCBI Taxonomy" id="2822140"/>
    <lineage>
        <taxon>Bacteria</taxon>
        <taxon>Bacillati</taxon>
        <taxon>Bacillota</taxon>
        <taxon>Bacilli</taxon>
        <taxon>Bacillales</taxon>
        <taxon>Bacillaceae</taxon>
        <taxon>Halalkalibacter</taxon>
    </lineage>
</organism>
<feature type="transmembrane region" description="Helical" evidence="1">
    <location>
        <begin position="30"/>
        <end position="51"/>
    </location>
</feature>
<accession>A0A940WTP7</accession>
<sequence>MKKWGKYIVLAIWMFLFSYIGEVLEVPKDRYYLIFGFPILLGGGFLIFYLFEKERIR</sequence>